<keyword evidence="2" id="KW-0285">Flavoprotein</keyword>
<dbReference type="PRINTS" id="PR00411">
    <property type="entry name" value="PNDRDTASEI"/>
</dbReference>
<dbReference type="Gene3D" id="3.50.50.60">
    <property type="entry name" value="FAD/NAD(P)-binding domain"/>
    <property type="match status" value="2"/>
</dbReference>
<dbReference type="GO" id="GO:0016491">
    <property type="term" value="F:oxidoreductase activity"/>
    <property type="evidence" value="ECO:0007669"/>
    <property type="project" value="UniProtKB-KW"/>
</dbReference>
<evidence type="ECO:0000256" key="2">
    <source>
        <dbReference type="ARBA" id="ARBA00022630"/>
    </source>
</evidence>
<dbReference type="OrthoDB" id="432169at2759"/>
<dbReference type="Proteomes" id="UP000011115">
    <property type="component" value="Unassembled WGS sequence"/>
</dbReference>
<dbReference type="SUPFAM" id="SSF51905">
    <property type="entry name" value="FAD/NAD(P)-binding domain"/>
    <property type="match status" value="1"/>
</dbReference>
<dbReference type="PRINTS" id="PR00368">
    <property type="entry name" value="FADPNR"/>
</dbReference>
<dbReference type="ExpressionAtlas" id="M0ZI79">
    <property type="expression patterns" value="baseline and differential"/>
</dbReference>
<name>M0ZI79_SOLTU</name>
<dbReference type="HOGENOM" id="CLU_101245_0_0_1"/>
<dbReference type="PANTHER" id="PTHR43557:SF2">
    <property type="entry name" value="RIESKE DOMAIN-CONTAINING PROTEIN-RELATED"/>
    <property type="match status" value="1"/>
</dbReference>
<reference evidence="6" key="2">
    <citation type="submission" date="2015-06" db="UniProtKB">
        <authorList>
            <consortium name="EnsemblPlants"/>
        </authorList>
    </citation>
    <scope>IDENTIFICATION</scope>
    <source>
        <strain evidence="6">DM1-3 516 R44</strain>
    </source>
</reference>
<dbReference type="InterPro" id="IPR036188">
    <property type="entry name" value="FAD/NAD-bd_sf"/>
</dbReference>
<organism evidence="6 7">
    <name type="scientific">Solanum tuberosum</name>
    <name type="common">Potato</name>
    <dbReference type="NCBI Taxonomy" id="4113"/>
    <lineage>
        <taxon>Eukaryota</taxon>
        <taxon>Viridiplantae</taxon>
        <taxon>Streptophyta</taxon>
        <taxon>Embryophyta</taxon>
        <taxon>Tracheophyta</taxon>
        <taxon>Spermatophyta</taxon>
        <taxon>Magnoliopsida</taxon>
        <taxon>eudicotyledons</taxon>
        <taxon>Gunneridae</taxon>
        <taxon>Pentapetalae</taxon>
        <taxon>asterids</taxon>
        <taxon>lamiids</taxon>
        <taxon>Solanales</taxon>
        <taxon>Solanaceae</taxon>
        <taxon>Solanoideae</taxon>
        <taxon>Solaneae</taxon>
        <taxon>Solanum</taxon>
    </lineage>
</organism>
<keyword evidence="4" id="KW-0560">Oxidoreductase</keyword>
<keyword evidence="3" id="KW-0274">FAD</keyword>
<dbReference type="PANTHER" id="PTHR43557">
    <property type="entry name" value="APOPTOSIS-INDUCING FACTOR 1"/>
    <property type="match status" value="1"/>
</dbReference>
<gene>
    <name evidence="6" type="primary">LOC102595145</name>
</gene>
<evidence type="ECO:0000256" key="1">
    <source>
        <dbReference type="ARBA" id="ARBA00001974"/>
    </source>
</evidence>
<dbReference type="InterPro" id="IPR023753">
    <property type="entry name" value="FAD/NAD-binding_dom"/>
</dbReference>
<evidence type="ECO:0000256" key="3">
    <source>
        <dbReference type="ARBA" id="ARBA00022827"/>
    </source>
</evidence>
<comment type="cofactor">
    <cofactor evidence="1">
        <name>FAD</name>
        <dbReference type="ChEBI" id="CHEBI:57692"/>
    </cofactor>
</comment>
<dbReference type="AlphaFoldDB" id="M0ZI79"/>
<keyword evidence="7" id="KW-1185">Reference proteome</keyword>
<protein>
    <submittedName>
        <fullName evidence="6">Monodehydroascorbate reductase</fullName>
    </submittedName>
</protein>
<dbReference type="Gramene" id="PGSC0003DMT400001280">
    <property type="protein sequence ID" value="PGSC0003DMT400001280"/>
    <property type="gene ID" value="PGSC0003DMG400000486"/>
</dbReference>
<accession>M0ZI79</accession>
<evidence type="ECO:0000256" key="4">
    <source>
        <dbReference type="ARBA" id="ARBA00023002"/>
    </source>
</evidence>
<evidence type="ECO:0000259" key="5">
    <source>
        <dbReference type="Pfam" id="PF07992"/>
    </source>
</evidence>
<proteinExistence type="predicted"/>
<feature type="domain" description="FAD/NAD(P)-binding" evidence="5">
    <location>
        <begin position="7"/>
        <end position="237"/>
    </location>
</feature>
<dbReference type="InterPro" id="IPR050446">
    <property type="entry name" value="FAD-oxidoreductase/Apoptosis"/>
</dbReference>
<dbReference type="EnsemblPlants" id="PGSC0003DMT400001280">
    <property type="protein sequence ID" value="PGSC0003DMT400001280"/>
    <property type="gene ID" value="PGSC0003DMG400000486"/>
</dbReference>
<evidence type="ECO:0000313" key="6">
    <source>
        <dbReference type="EnsemblPlants" id="PGSC0003DMT400001280"/>
    </source>
</evidence>
<reference evidence="7" key="1">
    <citation type="journal article" date="2011" name="Nature">
        <title>Genome sequence and analysis of the tuber crop potato.</title>
        <authorList>
            <consortium name="The Potato Genome Sequencing Consortium"/>
        </authorList>
    </citation>
    <scope>NUCLEOTIDE SEQUENCE [LARGE SCALE GENOMIC DNA]</scope>
    <source>
        <strain evidence="7">cv. DM1-3 516 R44</strain>
    </source>
</reference>
<sequence length="245" mass="26451">MGRAFVYVILGGGVAAGYAAHEFVKRGVSHGELCIISEEPVAPYERPALSKGYLLPEDPARLPAFHCCVGSNEERLTPKWYKENGIELVLGTRVKSADVRRKTLLTATGETITYKILIVATGARALKLEEFGVSGSDAESVCYLRDLADANRLVNVMQSSGGGNAVVIGGGYIGMECAASLVIGKINVTMVFPEAHCMARLFTAKIASFYEEFYRSKGVKFVKGTVLTSFDFDSNDKVKPVACFT</sequence>
<evidence type="ECO:0000313" key="7">
    <source>
        <dbReference type="Proteomes" id="UP000011115"/>
    </source>
</evidence>
<dbReference type="Pfam" id="PF07992">
    <property type="entry name" value="Pyr_redox_2"/>
    <property type="match status" value="1"/>
</dbReference>